<comment type="pathway">
    <text evidence="10">Cell wall biogenesis; peptidoglycan biosynthesis.</text>
</comment>
<evidence type="ECO:0000256" key="2">
    <source>
        <dbReference type="ARBA" id="ARBA00022618"/>
    </source>
</evidence>
<organism evidence="13 14">
    <name type="scientific">Citroniella saccharovorans</name>
    <dbReference type="NCBI Taxonomy" id="2053367"/>
    <lineage>
        <taxon>Bacteria</taxon>
        <taxon>Bacillati</taxon>
        <taxon>Bacillota</taxon>
        <taxon>Tissierellia</taxon>
        <taxon>Tissierellales</taxon>
        <taxon>Peptoniphilaceae</taxon>
        <taxon>Citroniella</taxon>
    </lineage>
</organism>
<reference evidence="13 14" key="1">
    <citation type="submission" date="2024-01" db="EMBL/GenBank/DDBJ databases">
        <title>Complete genome sequence of Citroniella saccharovorans strain M6.X9, isolated from human fecal sample.</title>
        <authorList>
            <person name="Cheng G."/>
            <person name="Westerholm M."/>
            <person name="Schnurer A."/>
        </authorList>
    </citation>
    <scope>NUCLEOTIDE SEQUENCE [LARGE SCALE GENOMIC DNA]</scope>
    <source>
        <strain evidence="13 14">DSM 29873</strain>
    </source>
</reference>
<dbReference type="GO" id="GO:0051301">
    <property type="term" value="P:cell division"/>
    <property type="evidence" value="ECO:0007669"/>
    <property type="project" value="UniProtKB-KW"/>
</dbReference>
<evidence type="ECO:0000256" key="8">
    <source>
        <dbReference type="ARBA" id="ARBA00023306"/>
    </source>
</evidence>
<dbReference type="NCBIfam" id="TIGR01133">
    <property type="entry name" value="murG"/>
    <property type="match status" value="1"/>
</dbReference>
<dbReference type="InterPro" id="IPR004276">
    <property type="entry name" value="GlycoTrans_28_N"/>
</dbReference>
<evidence type="ECO:0000256" key="7">
    <source>
        <dbReference type="ARBA" id="ARBA00023136"/>
    </source>
</evidence>
<feature type="binding site" evidence="10">
    <location>
        <position position="197"/>
    </location>
    <ligand>
        <name>UDP-N-acetyl-alpha-D-glucosamine</name>
        <dbReference type="ChEBI" id="CHEBI:57705"/>
    </ligand>
</feature>
<dbReference type="GO" id="GO:0050511">
    <property type="term" value="F:undecaprenyldiphospho-muramoylpentapeptide beta-N-acetylglucosaminyltransferase activity"/>
    <property type="evidence" value="ECO:0007669"/>
    <property type="project" value="UniProtKB-UniRule"/>
</dbReference>
<feature type="domain" description="Glycosyltransferase family 28 N-terminal" evidence="11">
    <location>
        <begin position="4"/>
        <end position="142"/>
    </location>
</feature>
<evidence type="ECO:0000256" key="6">
    <source>
        <dbReference type="ARBA" id="ARBA00022984"/>
    </source>
</evidence>
<accession>A0AAW9MVR1</accession>
<keyword evidence="6 10" id="KW-0573">Peptidoglycan synthesis</keyword>
<gene>
    <name evidence="10 13" type="primary">murG</name>
    <name evidence="13" type="ORF">VLK81_07460</name>
</gene>
<evidence type="ECO:0000313" key="13">
    <source>
        <dbReference type="EMBL" id="MEB3429843.1"/>
    </source>
</evidence>
<dbReference type="GO" id="GO:0005886">
    <property type="term" value="C:plasma membrane"/>
    <property type="evidence" value="ECO:0007669"/>
    <property type="project" value="UniProtKB-SubCell"/>
</dbReference>
<dbReference type="AlphaFoldDB" id="A0AAW9MVR1"/>
<evidence type="ECO:0000313" key="14">
    <source>
        <dbReference type="Proteomes" id="UP001357733"/>
    </source>
</evidence>
<keyword evidence="2 10" id="KW-0132">Cell division</keyword>
<comment type="function">
    <text evidence="10">Cell wall formation. Catalyzes the transfer of a GlcNAc subunit on undecaprenyl-pyrophosphoryl-MurNAc-pentapeptide (lipid intermediate I) to form undecaprenyl-pyrophosphoryl-MurNAc-(pentapeptide)GlcNAc (lipid intermediate II).</text>
</comment>
<dbReference type="PANTHER" id="PTHR21015">
    <property type="entry name" value="UDP-N-ACETYLGLUCOSAMINE--N-ACETYLMURAMYL-(PENTAPEPTIDE) PYROPHOSPHORYL-UNDECAPRENOL N-ACETYLGLUCOSAMINE TRANSFERASE 1"/>
    <property type="match status" value="1"/>
</dbReference>
<evidence type="ECO:0000259" key="11">
    <source>
        <dbReference type="Pfam" id="PF03033"/>
    </source>
</evidence>
<keyword evidence="3 10" id="KW-0328">Glycosyltransferase</keyword>
<feature type="domain" description="Glycosyl transferase family 28 C-terminal" evidence="12">
    <location>
        <begin position="190"/>
        <end position="349"/>
    </location>
</feature>
<keyword evidence="9 10" id="KW-0961">Cell wall biogenesis/degradation</keyword>
<comment type="caution">
    <text evidence="13">The sequence shown here is derived from an EMBL/GenBank/DDBJ whole genome shotgun (WGS) entry which is preliminary data.</text>
</comment>
<dbReference type="EMBL" id="JAYKOT010000003">
    <property type="protein sequence ID" value="MEB3429843.1"/>
    <property type="molecule type" value="Genomic_DNA"/>
</dbReference>
<keyword evidence="7 10" id="KW-0472">Membrane</keyword>
<dbReference type="GO" id="GO:0009252">
    <property type="term" value="P:peptidoglycan biosynthetic process"/>
    <property type="evidence" value="ECO:0007669"/>
    <property type="project" value="UniProtKB-UniRule"/>
</dbReference>
<dbReference type="SUPFAM" id="SSF53756">
    <property type="entry name" value="UDP-Glycosyltransferase/glycogen phosphorylase"/>
    <property type="match status" value="1"/>
</dbReference>
<dbReference type="GO" id="GO:0005975">
    <property type="term" value="P:carbohydrate metabolic process"/>
    <property type="evidence" value="ECO:0007669"/>
    <property type="project" value="InterPro"/>
</dbReference>
<proteinExistence type="inferred from homology"/>
<keyword evidence="8 10" id="KW-0131">Cell cycle</keyword>
<comment type="caution">
    <text evidence="10">Lacks conserved residue(s) required for the propagation of feature annotation.</text>
</comment>
<evidence type="ECO:0000256" key="10">
    <source>
        <dbReference type="HAMAP-Rule" id="MF_00033"/>
    </source>
</evidence>
<keyword evidence="1 10" id="KW-1003">Cell membrane</keyword>
<dbReference type="EC" id="2.4.1.227" evidence="10"/>
<keyword evidence="4 10" id="KW-0808">Transferase</keyword>
<comment type="similarity">
    <text evidence="10">Belongs to the glycosyltransferase 28 family. MurG subfamily.</text>
</comment>
<keyword evidence="14" id="KW-1185">Reference proteome</keyword>
<evidence type="ECO:0000256" key="1">
    <source>
        <dbReference type="ARBA" id="ARBA00022475"/>
    </source>
</evidence>
<name>A0AAW9MVR1_9FIRM</name>
<feature type="binding site" evidence="10">
    <location>
        <position position="297"/>
    </location>
    <ligand>
        <name>UDP-N-acetyl-alpha-D-glucosamine</name>
        <dbReference type="ChEBI" id="CHEBI:57705"/>
    </ligand>
</feature>
<dbReference type="Pfam" id="PF04101">
    <property type="entry name" value="Glyco_tran_28_C"/>
    <property type="match status" value="1"/>
</dbReference>
<comment type="subcellular location">
    <subcellularLocation>
        <location evidence="10">Cell membrane</location>
        <topology evidence="10">Peripheral membrane protein</topology>
        <orientation evidence="10">Cytoplasmic side</orientation>
    </subcellularLocation>
</comment>
<keyword evidence="5 10" id="KW-0133">Cell shape</keyword>
<dbReference type="HAMAP" id="MF_00033">
    <property type="entry name" value="MurG"/>
    <property type="match status" value="1"/>
</dbReference>
<dbReference type="InterPro" id="IPR006009">
    <property type="entry name" value="GlcNAc_MurG"/>
</dbReference>
<evidence type="ECO:0000259" key="12">
    <source>
        <dbReference type="Pfam" id="PF04101"/>
    </source>
</evidence>
<sequence length="364" mass="40917">MRLIISAGGTGGHIYPAVAIVEEFRNRFKDVEILYVGKKDSMEEEVAKKNGINFKTVRVLPLPRRFGKKLFISLKELLIGINDARKIIKDFKPDVVIGTGGYVSGPVLLAATLLRKKTVIHEQNSLPGITNKFLAKRVDKVLTTYEASKTYLKNKNEIVVTGNPIRNFKKKREKLIDSYLKLGLNPSLKTIFSFGGSNGYEKLNKVVLDMINKYSDEINFNIYHQTGKDNYKSFMDGLKGPLKDNIKIVDFVHDIDTVYDITDLAVTSSGAITLSELSLLKIPSILIPKSYTAENHQEYNAKLYEDVGASSMILEKDLNSSLLYDKIKEILADEKILEAMSKNSYKLAKENSSQIIVDEILKIL</sequence>
<dbReference type="GO" id="GO:0071555">
    <property type="term" value="P:cell wall organization"/>
    <property type="evidence" value="ECO:0007669"/>
    <property type="project" value="UniProtKB-KW"/>
</dbReference>
<dbReference type="PANTHER" id="PTHR21015:SF22">
    <property type="entry name" value="GLYCOSYLTRANSFERASE"/>
    <property type="match status" value="1"/>
</dbReference>
<evidence type="ECO:0000256" key="9">
    <source>
        <dbReference type="ARBA" id="ARBA00023316"/>
    </source>
</evidence>
<feature type="binding site" evidence="10">
    <location>
        <begin position="10"/>
        <end position="12"/>
    </location>
    <ligand>
        <name>UDP-N-acetyl-alpha-D-glucosamine</name>
        <dbReference type="ChEBI" id="CHEBI:57705"/>
    </ligand>
</feature>
<protein>
    <recommendedName>
        <fullName evidence="10">UDP-N-acetylglucosamine--N-acetylmuramyl-(pentapeptide) pyrophosphoryl-undecaprenol N-acetylglucosamine transferase</fullName>
        <ecNumber evidence="10">2.4.1.227</ecNumber>
    </recommendedName>
    <alternativeName>
        <fullName evidence="10">Undecaprenyl-PP-MurNAc-pentapeptide-UDPGlcNAc GlcNAc transferase</fullName>
    </alternativeName>
</protein>
<dbReference type="RefSeq" id="WP_324619999.1">
    <property type="nucleotide sequence ID" value="NZ_JAYKOT010000003.1"/>
</dbReference>
<dbReference type="GO" id="GO:0008360">
    <property type="term" value="P:regulation of cell shape"/>
    <property type="evidence" value="ECO:0007669"/>
    <property type="project" value="UniProtKB-KW"/>
</dbReference>
<evidence type="ECO:0000256" key="4">
    <source>
        <dbReference type="ARBA" id="ARBA00022679"/>
    </source>
</evidence>
<evidence type="ECO:0000256" key="3">
    <source>
        <dbReference type="ARBA" id="ARBA00022676"/>
    </source>
</evidence>
<dbReference type="CDD" id="cd03785">
    <property type="entry name" value="GT28_MurG"/>
    <property type="match status" value="1"/>
</dbReference>
<dbReference type="Gene3D" id="3.40.50.2000">
    <property type="entry name" value="Glycogen Phosphorylase B"/>
    <property type="match status" value="2"/>
</dbReference>
<feature type="binding site" evidence="10">
    <location>
        <position position="124"/>
    </location>
    <ligand>
        <name>UDP-N-acetyl-alpha-D-glucosamine</name>
        <dbReference type="ChEBI" id="CHEBI:57705"/>
    </ligand>
</feature>
<dbReference type="Proteomes" id="UP001357733">
    <property type="component" value="Unassembled WGS sequence"/>
</dbReference>
<dbReference type="Pfam" id="PF03033">
    <property type="entry name" value="Glyco_transf_28"/>
    <property type="match status" value="1"/>
</dbReference>
<dbReference type="InterPro" id="IPR007235">
    <property type="entry name" value="Glyco_trans_28_C"/>
</dbReference>
<evidence type="ECO:0000256" key="5">
    <source>
        <dbReference type="ARBA" id="ARBA00022960"/>
    </source>
</evidence>
<comment type="catalytic activity">
    <reaction evidence="10">
        <text>di-trans,octa-cis-undecaprenyl diphospho-N-acetyl-alpha-D-muramoyl-L-alanyl-D-glutamyl-meso-2,6-diaminopimeloyl-D-alanyl-D-alanine + UDP-N-acetyl-alpha-D-glucosamine = di-trans,octa-cis-undecaprenyl diphospho-[N-acetyl-alpha-D-glucosaminyl-(1-&gt;4)]-N-acetyl-alpha-D-muramoyl-L-alanyl-D-glutamyl-meso-2,6-diaminopimeloyl-D-alanyl-D-alanine + UDP + H(+)</text>
        <dbReference type="Rhea" id="RHEA:31227"/>
        <dbReference type="ChEBI" id="CHEBI:15378"/>
        <dbReference type="ChEBI" id="CHEBI:57705"/>
        <dbReference type="ChEBI" id="CHEBI:58223"/>
        <dbReference type="ChEBI" id="CHEBI:61387"/>
        <dbReference type="ChEBI" id="CHEBI:61388"/>
        <dbReference type="EC" id="2.4.1.227"/>
    </reaction>
</comment>
<feature type="binding site" evidence="10">
    <location>
        <position position="166"/>
    </location>
    <ligand>
        <name>UDP-N-acetyl-alpha-D-glucosamine</name>
        <dbReference type="ChEBI" id="CHEBI:57705"/>
    </ligand>
</feature>